<dbReference type="KEGG" id="hez:U064_1188"/>
<evidence type="ECO:0000256" key="1">
    <source>
        <dbReference type="SAM" id="MobiDB-lite"/>
    </source>
</evidence>
<organism evidence="2 3">
    <name type="scientific">Helicobacter pylori BM012S</name>
    <dbReference type="NCBI Taxonomy" id="1407463"/>
    <lineage>
        <taxon>Bacteria</taxon>
        <taxon>Pseudomonadati</taxon>
        <taxon>Campylobacterota</taxon>
        <taxon>Epsilonproteobacteria</taxon>
        <taxon>Campylobacterales</taxon>
        <taxon>Helicobacteraceae</taxon>
        <taxon>Helicobacter</taxon>
    </lineage>
</organism>
<name>V5NNY7_HELPX</name>
<feature type="region of interest" description="Disordered" evidence="1">
    <location>
        <begin position="40"/>
        <end position="75"/>
    </location>
</feature>
<evidence type="ECO:0000313" key="2">
    <source>
        <dbReference type="EMBL" id="AHA90099.1"/>
    </source>
</evidence>
<reference evidence="2 3" key="1">
    <citation type="journal article" date="2013" name="PLoS ONE">
        <title>Helicobacter pylori genomic microevolution during naturally occurring transmission between adults.</title>
        <authorList>
            <person name="Linz B."/>
            <person name="Windsor H.M."/>
            <person name="Gajewski J.P."/>
            <person name="Hake C.M."/>
            <person name="Drautz D.I."/>
            <person name="Schuster S.C."/>
            <person name="Marshall B.J."/>
        </authorList>
    </citation>
    <scope>NUCLEOTIDE SEQUENCE [LARGE SCALE GENOMIC DNA]</scope>
    <source>
        <strain evidence="2 3">BM012S</strain>
    </source>
</reference>
<sequence length="75" mass="8670">MILNPLKKAFLSSIEQSIEQSVEEWQNKVKELLDENKSDLAEMNEINEQLPQAQKNSKNSQTKKPLCSRLNLENL</sequence>
<dbReference type="AlphaFoldDB" id="V5NNY7"/>
<gene>
    <name evidence="2" type="ORF">U064_1188</name>
</gene>
<dbReference type="HOGENOM" id="CLU_2666094_0_0_7"/>
<dbReference type="PATRIC" id="fig|1407463.3.peg.1239"/>
<feature type="compositionally biased region" description="Polar residues" evidence="1">
    <location>
        <begin position="46"/>
        <end position="63"/>
    </location>
</feature>
<dbReference type="Proteomes" id="UP000018543">
    <property type="component" value="Chromosome"/>
</dbReference>
<protein>
    <submittedName>
        <fullName evidence="2">Uncharacterized protein</fullName>
    </submittedName>
</protein>
<accession>V5NNY7</accession>
<proteinExistence type="predicted"/>
<evidence type="ECO:0000313" key="3">
    <source>
        <dbReference type="Proteomes" id="UP000018543"/>
    </source>
</evidence>
<dbReference type="EMBL" id="CP006889">
    <property type="protein sequence ID" value="AHA90099.1"/>
    <property type="molecule type" value="Genomic_DNA"/>
</dbReference>